<dbReference type="InterPro" id="IPR001005">
    <property type="entry name" value="SANT/Myb"/>
</dbReference>
<dbReference type="Gramene" id="OIW02682">
    <property type="protein sequence ID" value="OIW02682"/>
    <property type="gene ID" value="TanjilG_29458"/>
</dbReference>
<dbReference type="InterPro" id="IPR017930">
    <property type="entry name" value="Myb_dom"/>
</dbReference>
<dbReference type="InterPro" id="IPR009057">
    <property type="entry name" value="Homeodomain-like_sf"/>
</dbReference>
<evidence type="ECO:0000259" key="5">
    <source>
        <dbReference type="PROSITE" id="PS50090"/>
    </source>
</evidence>
<dbReference type="PANTHER" id="PTHR21717">
    <property type="entry name" value="TELOMERIC REPEAT BINDING PROTEIN"/>
    <property type="match status" value="1"/>
</dbReference>
<feature type="domain" description="Myb-like" evidence="5">
    <location>
        <begin position="567"/>
        <end position="622"/>
    </location>
</feature>
<protein>
    <submittedName>
        <fullName evidence="7">Uncharacterized protein</fullName>
    </submittedName>
</protein>
<feature type="compositionally biased region" description="Polar residues" evidence="4">
    <location>
        <begin position="369"/>
        <end position="379"/>
    </location>
</feature>
<dbReference type="KEGG" id="lang:109360396"/>
<feature type="region of interest" description="Disordered" evidence="4">
    <location>
        <begin position="13"/>
        <end position="33"/>
    </location>
</feature>
<feature type="region of interest" description="Disordered" evidence="4">
    <location>
        <begin position="358"/>
        <end position="379"/>
    </location>
</feature>
<feature type="compositionally biased region" description="Basic residues" evidence="4">
    <location>
        <begin position="18"/>
        <end position="30"/>
    </location>
</feature>
<dbReference type="InterPro" id="IPR057625">
    <property type="entry name" value="TPR1-6-like_ubiquitin"/>
</dbReference>
<accession>A0A4P1R5E3</accession>
<name>A0A4P1R5E3_LUPAN</name>
<evidence type="ECO:0000256" key="3">
    <source>
        <dbReference type="ARBA" id="ARBA00023242"/>
    </source>
</evidence>
<organism evidence="7 8">
    <name type="scientific">Lupinus angustifolius</name>
    <name type="common">Narrow-leaved blue lupine</name>
    <dbReference type="NCBI Taxonomy" id="3871"/>
    <lineage>
        <taxon>Eukaryota</taxon>
        <taxon>Viridiplantae</taxon>
        <taxon>Streptophyta</taxon>
        <taxon>Embryophyta</taxon>
        <taxon>Tracheophyta</taxon>
        <taxon>Spermatophyta</taxon>
        <taxon>Magnoliopsida</taxon>
        <taxon>eudicotyledons</taxon>
        <taxon>Gunneridae</taxon>
        <taxon>Pentapetalae</taxon>
        <taxon>rosids</taxon>
        <taxon>fabids</taxon>
        <taxon>Fabales</taxon>
        <taxon>Fabaceae</taxon>
        <taxon>Papilionoideae</taxon>
        <taxon>50 kb inversion clade</taxon>
        <taxon>genistoids sensu lato</taxon>
        <taxon>core genistoids</taxon>
        <taxon>Genisteae</taxon>
        <taxon>Lupinus</taxon>
    </lineage>
</organism>
<dbReference type="PROSITE" id="PS50090">
    <property type="entry name" value="MYB_LIKE"/>
    <property type="match status" value="1"/>
</dbReference>
<gene>
    <name evidence="7" type="ORF">TanjilG_29458</name>
</gene>
<dbReference type="AlphaFoldDB" id="A0A4P1R5E3"/>
<reference evidence="7 8" key="1">
    <citation type="journal article" date="2017" name="Plant Biotechnol. J.">
        <title>A comprehensive draft genome sequence for lupin (Lupinus angustifolius), an emerging health food: insights into plant-microbe interactions and legume evolution.</title>
        <authorList>
            <person name="Hane J.K."/>
            <person name="Ming Y."/>
            <person name="Kamphuis L.G."/>
            <person name="Nelson M.N."/>
            <person name="Garg G."/>
            <person name="Atkins C.A."/>
            <person name="Bayer P.E."/>
            <person name="Bravo A."/>
            <person name="Bringans S."/>
            <person name="Cannon S."/>
            <person name="Edwards D."/>
            <person name="Foley R."/>
            <person name="Gao L.L."/>
            <person name="Harrison M.J."/>
            <person name="Huang W."/>
            <person name="Hurgobin B."/>
            <person name="Li S."/>
            <person name="Liu C.W."/>
            <person name="McGrath A."/>
            <person name="Morahan G."/>
            <person name="Murray J."/>
            <person name="Weller J."/>
            <person name="Jian J."/>
            <person name="Singh K.B."/>
        </authorList>
    </citation>
    <scope>NUCLEOTIDE SEQUENCE [LARGE SCALE GENOMIC DNA]</scope>
    <source>
        <strain evidence="8">cv. Tanjil</strain>
        <tissue evidence="7">Whole plant</tissue>
    </source>
</reference>
<dbReference type="EMBL" id="CM007371">
    <property type="protein sequence ID" value="OIW02682.1"/>
    <property type="molecule type" value="Genomic_DNA"/>
</dbReference>
<sequence>MVKRLDYGFRGFQVPPTAKRHRSTRRRGPFKKSAEDGQACAFELLASLAGELLQESESSASNNASEGNHHPSFSHTLVEKERQGEVRPLMAKGIHNGSCAESILFTEMESQKSNQKCLEHAETDCIVQCVSVNNNSNSECSEKVEAGLMSKNCKCRNKFVHHSNRLVEIPEDVRESSDANVKNGFRWEQVVSNSVFKGLPLGNKFCLKDPSELCVNSPSLINSNSNVKSPFCGDLLLNASISRHGNNNKLGFRDDDENFLRCNRVCTKSKAVRPPQRIARRRIRQLLTSKRWKVAPKLKDCEHSRTEFADGGVKPLYRKRKTCYSFERSRQCTLFKRRKFFGRSSVITSDGGFSWDSVSNSPDKGMDGDSSNSSIKRQASNDSHVKFSIKSFRIPELYIEVPRTSTVGSLKRAVKEAIMGMLRGGMHVGVLLQGKKVRGNNRTLRQTRISCEENLDKLGFVLEPSSLRASPAVCVGEPSQCKTPQLTRSPEARVLDSGISDALQDSSFLTNASNLVESNHESTSISTDTVVDKITTDARALVTVPTSSTKALAVIPAGQKTRHSELVQRRTRRPFSVSEVEGLVEAVEELGTGRWRDVKLRAFENADHRTYVDLKDKWKTLVHTAKIAPQQRRGEPVPQELLDRVLAAHDYWSHHQAKQHGLHGMHHQDGTMKDTVLIASNHI</sequence>
<dbReference type="SMART" id="SM00717">
    <property type="entry name" value="SANT"/>
    <property type="match status" value="1"/>
</dbReference>
<evidence type="ECO:0000256" key="4">
    <source>
        <dbReference type="SAM" id="MobiDB-lite"/>
    </source>
</evidence>
<feature type="compositionally biased region" description="Low complexity" evidence="4">
    <location>
        <begin position="55"/>
        <end position="66"/>
    </location>
</feature>
<keyword evidence="3" id="KW-0539">Nucleus</keyword>
<feature type="domain" description="HTH myb-type" evidence="6">
    <location>
        <begin position="568"/>
        <end position="626"/>
    </location>
</feature>
<dbReference type="InterPro" id="IPR031105">
    <property type="entry name" value="TRP_plant"/>
</dbReference>
<dbReference type="PROSITE" id="PS51294">
    <property type="entry name" value="HTH_MYB"/>
    <property type="match status" value="1"/>
</dbReference>
<comment type="subcellular location">
    <subcellularLocation>
        <location evidence="1">Nucleus</location>
    </subcellularLocation>
</comment>
<dbReference type="GO" id="GO:0005634">
    <property type="term" value="C:nucleus"/>
    <property type="evidence" value="ECO:0007669"/>
    <property type="project" value="UniProtKB-SubCell"/>
</dbReference>
<proteinExistence type="predicted"/>
<keyword evidence="8" id="KW-1185">Reference proteome</keyword>
<dbReference type="OrthoDB" id="2020981at2759"/>
<dbReference type="PANTHER" id="PTHR21717:SF73">
    <property type="entry name" value="TELOMERE-BINDING PROTEIN, PUTATIVE-RELATED"/>
    <property type="match status" value="1"/>
</dbReference>
<dbReference type="Pfam" id="PF23603">
    <property type="entry name" value="Ubiquitin_TPR1"/>
    <property type="match status" value="1"/>
</dbReference>
<dbReference type="Gene3D" id="1.10.246.220">
    <property type="match status" value="1"/>
</dbReference>
<evidence type="ECO:0000259" key="6">
    <source>
        <dbReference type="PROSITE" id="PS51294"/>
    </source>
</evidence>
<evidence type="ECO:0000256" key="2">
    <source>
        <dbReference type="ARBA" id="ARBA00023125"/>
    </source>
</evidence>
<dbReference type="CDD" id="cd11660">
    <property type="entry name" value="SANT_TRF"/>
    <property type="match status" value="1"/>
</dbReference>
<evidence type="ECO:0000313" key="8">
    <source>
        <dbReference type="Proteomes" id="UP000188354"/>
    </source>
</evidence>
<evidence type="ECO:0000313" key="7">
    <source>
        <dbReference type="EMBL" id="OIW02682.1"/>
    </source>
</evidence>
<feature type="region of interest" description="Disordered" evidence="4">
    <location>
        <begin position="55"/>
        <end position="74"/>
    </location>
</feature>
<evidence type="ECO:0000256" key="1">
    <source>
        <dbReference type="ARBA" id="ARBA00004123"/>
    </source>
</evidence>
<keyword evidence="2" id="KW-0238">DNA-binding</keyword>
<dbReference type="Proteomes" id="UP000188354">
    <property type="component" value="Chromosome LG11"/>
</dbReference>
<dbReference type="GO" id="GO:0042162">
    <property type="term" value="F:telomeric DNA binding"/>
    <property type="evidence" value="ECO:0007669"/>
    <property type="project" value="UniProtKB-ARBA"/>
</dbReference>
<dbReference type="STRING" id="3871.A0A4P1R5E3"/>
<dbReference type="SUPFAM" id="SSF46689">
    <property type="entry name" value="Homeodomain-like"/>
    <property type="match status" value="1"/>
</dbReference>